<gene>
    <name evidence="7" type="ORF">CIPAW_01G192000</name>
    <name evidence="8" type="ORF">I3842_01G192200</name>
</gene>
<reference evidence="7" key="1">
    <citation type="submission" date="2020-12" db="EMBL/GenBank/DDBJ databases">
        <title>WGS assembly of Carya illinoinensis cv. Pawnee.</title>
        <authorList>
            <person name="Platts A."/>
            <person name="Shu S."/>
            <person name="Wright S."/>
            <person name="Barry K."/>
            <person name="Edger P."/>
            <person name="Pires J.C."/>
            <person name="Schmutz J."/>
        </authorList>
    </citation>
    <scope>NUCLEOTIDE SEQUENCE</scope>
    <source>
        <tissue evidence="7">Leaf</tissue>
    </source>
</reference>
<dbReference type="PANTHER" id="PTHR46293">
    <property type="entry name" value="E3 UBIQUITIN PROTEIN LIGASE DRIP1"/>
    <property type="match status" value="1"/>
</dbReference>
<evidence type="ECO:0000256" key="5">
    <source>
        <dbReference type="SAM" id="MobiDB-lite"/>
    </source>
</evidence>
<dbReference type="Proteomes" id="UP000811609">
    <property type="component" value="Chromosome 1"/>
</dbReference>
<keyword evidence="9" id="KW-1185">Reference proteome</keyword>
<dbReference type="InterPro" id="IPR001841">
    <property type="entry name" value="Znf_RING"/>
</dbReference>
<evidence type="ECO:0000313" key="7">
    <source>
        <dbReference type="EMBL" id="KAG6668731.1"/>
    </source>
</evidence>
<comment type="caution">
    <text evidence="7">The sequence shown here is derived from an EMBL/GenBank/DDBJ whole genome shotgun (WGS) entry which is preliminary data.</text>
</comment>
<keyword evidence="1" id="KW-0479">Metal-binding</keyword>
<evidence type="ECO:0000256" key="2">
    <source>
        <dbReference type="ARBA" id="ARBA00022771"/>
    </source>
</evidence>
<feature type="region of interest" description="Disordered" evidence="5">
    <location>
        <begin position="233"/>
        <end position="293"/>
    </location>
</feature>
<dbReference type="CDD" id="cd16525">
    <property type="entry name" value="RING-HC_PCGF"/>
    <property type="match status" value="1"/>
</dbReference>
<evidence type="ECO:0000256" key="4">
    <source>
        <dbReference type="PROSITE-ProRule" id="PRU00175"/>
    </source>
</evidence>
<feature type="compositionally biased region" description="Basic and acidic residues" evidence="5">
    <location>
        <begin position="238"/>
        <end position="248"/>
    </location>
</feature>
<dbReference type="PROSITE" id="PS00518">
    <property type="entry name" value="ZF_RING_1"/>
    <property type="match status" value="1"/>
</dbReference>
<feature type="compositionally biased region" description="Basic residues" evidence="5">
    <location>
        <begin position="276"/>
        <end position="287"/>
    </location>
</feature>
<dbReference type="PANTHER" id="PTHR46293:SF3">
    <property type="entry name" value="E3 UBIQUITIN PROTEIN LIGASE DRIPH-RELATED"/>
    <property type="match status" value="1"/>
</dbReference>
<feature type="compositionally biased region" description="Basic residues" evidence="5">
    <location>
        <begin position="249"/>
        <end position="259"/>
    </location>
</feature>
<dbReference type="SMART" id="SM00184">
    <property type="entry name" value="RING"/>
    <property type="match status" value="1"/>
</dbReference>
<dbReference type="AlphaFoldDB" id="A0A8T1RS39"/>
<dbReference type="Proteomes" id="UP000811246">
    <property type="component" value="Chromosome 1"/>
</dbReference>
<dbReference type="EMBL" id="CM031809">
    <property type="protein sequence ID" value="KAG6668731.1"/>
    <property type="molecule type" value="Genomic_DNA"/>
</dbReference>
<dbReference type="InterPro" id="IPR044807">
    <property type="entry name" value="DRIP1-like"/>
</dbReference>
<keyword evidence="3" id="KW-0862">Zinc</keyword>
<name>A0A8T1RS39_CARIL</name>
<evidence type="ECO:0000256" key="3">
    <source>
        <dbReference type="ARBA" id="ARBA00022833"/>
    </source>
</evidence>
<dbReference type="GO" id="GO:0004842">
    <property type="term" value="F:ubiquitin-protein transferase activity"/>
    <property type="evidence" value="ECO:0007669"/>
    <property type="project" value="InterPro"/>
</dbReference>
<organism evidence="7 9">
    <name type="scientific">Carya illinoinensis</name>
    <name type="common">Pecan</name>
    <dbReference type="NCBI Taxonomy" id="32201"/>
    <lineage>
        <taxon>Eukaryota</taxon>
        <taxon>Viridiplantae</taxon>
        <taxon>Streptophyta</taxon>
        <taxon>Embryophyta</taxon>
        <taxon>Tracheophyta</taxon>
        <taxon>Spermatophyta</taxon>
        <taxon>Magnoliopsida</taxon>
        <taxon>eudicotyledons</taxon>
        <taxon>Gunneridae</taxon>
        <taxon>Pentapetalae</taxon>
        <taxon>rosids</taxon>
        <taxon>fabids</taxon>
        <taxon>Fagales</taxon>
        <taxon>Juglandaceae</taxon>
        <taxon>Carya</taxon>
    </lineage>
</organism>
<keyword evidence="2 4" id="KW-0863">Zinc-finger</keyword>
<feature type="domain" description="RING-type" evidence="6">
    <location>
        <begin position="30"/>
        <end position="71"/>
    </location>
</feature>
<evidence type="ECO:0000259" key="6">
    <source>
        <dbReference type="PROSITE" id="PS50089"/>
    </source>
</evidence>
<accession>A0A8T1RS39</accession>
<sequence length="421" mass="46555">MFFCACVGVRGRTSQMVKVQREKIAVCMTCPLCNKLFEDATTISECLHTFCRNCIYEKLTDEELNHCPVCNIDLGCAPLEKLRADHTLQGLRAKVFPFGEKADSPEVMPSVPCSGKRKERSLSSLGVSTPRLSARPGLIGRRLKSAARKSLVLQDSNLFVDESVRKEEDNKKVGICHNPSNAESSKQYMSNKGIDYPEPCEGKTDLWKSINCLVEAANKTKSVKFTVNGTLAKPALPDAHDNESDVPKAKRKRHGHKSKGHGDGNDPSSVPSGSMKPRKFQGSRQRKAAASEGLHITGQALDVNSRHDRRLSPIWFALVASNDKDGYAPLPQISSCYLRVKDGSLPVSFIKKYLVKKLDLDSEAEVEILLRGQPLISTQQLHNLVDLWLQTKPISERISASVGSSAKYFVMVLSYIRKIAT</sequence>
<dbReference type="InterPro" id="IPR017907">
    <property type="entry name" value="Znf_RING_CS"/>
</dbReference>
<reference evidence="8" key="2">
    <citation type="submission" date="2021-01" db="EMBL/GenBank/DDBJ databases">
        <authorList>
            <person name="Lovell J.T."/>
            <person name="Bentley N."/>
            <person name="Bhattarai G."/>
            <person name="Jenkins J.W."/>
            <person name="Sreedasyam A."/>
            <person name="Alarcon Y."/>
            <person name="Bock C."/>
            <person name="Boston L."/>
            <person name="Carlson J."/>
            <person name="Cervantes K."/>
            <person name="Clermont K."/>
            <person name="Krom N."/>
            <person name="Kubenka K."/>
            <person name="Mamidi S."/>
            <person name="Mattison C."/>
            <person name="Monteros M."/>
            <person name="Pisani C."/>
            <person name="Plott C."/>
            <person name="Rajasekar S."/>
            <person name="Rhein H.S."/>
            <person name="Rohla C."/>
            <person name="Song M."/>
            <person name="Hilaire R.S."/>
            <person name="Shu S."/>
            <person name="Wells L."/>
            <person name="Wang X."/>
            <person name="Webber J."/>
            <person name="Heerema R.J."/>
            <person name="Klein P."/>
            <person name="Conner P."/>
            <person name="Grauke L."/>
            <person name="Grimwood J."/>
            <person name="Schmutz J."/>
            <person name="Randall J.J."/>
        </authorList>
    </citation>
    <scope>NUCLEOTIDE SEQUENCE</scope>
    <source>
        <tissue evidence="8">Leaf</tissue>
    </source>
</reference>
<proteinExistence type="predicted"/>
<protein>
    <recommendedName>
        <fullName evidence="6">RING-type domain-containing protein</fullName>
    </recommendedName>
</protein>
<dbReference type="GO" id="GO:0008270">
    <property type="term" value="F:zinc ion binding"/>
    <property type="evidence" value="ECO:0007669"/>
    <property type="project" value="UniProtKB-KW"/>
</dbReference>
<evidence type="ECO:0000313" key="9">
    <source>
        <dbReference type="Proteomes" id="UP000811609"/>
    </source>
</evidence>
<dbReference type="PROSITE" id="PS50089">
    <property type="entry name" value="ZF_RING_2"/>
    <property type="match status" value="1"/>
</dbReference>
<dbReference type="Pfam" id="PF13923">
    <property type="entry name" value="zf-C3HC4_2"/>
    <property type="match status" value="1"/>
</dbReference>
<evidence type="ECO:0000313" key="8">
    <source>
        <dbReference type="EMBL" id="KAG6732726.1"/>
    </source>
</evidence>
<evidence type="ECO:0000256" key="1">
    <source>
        <dbReference type="ARBA" id="ARBA00022723"/>
    </source>
</evidence>
<dbReference type="EMBL" id="CM031825">
    <property type="protein sequence ID" value="KAG6732726.1"/>
    <property type="molecule type" value="Genomic_DNA"/>
</dbReference>